<dbReference type="PANTHER" id="PTHR31915">
    <property type="entry name" value="SKICH DOMAIN-CONTAINING PROTEIN"/>
    <property type="match status" value="1"/>
</dbReference>
<evidence type="ECO:0000259" key="3">
    <source>
        <dbReference type="Pfam" id="PF17751"/>
    </source>
</evidence>
<evidence type="ECO:0000313" key="4">
    <source>
        <dbReference type="Ensembl" id="ENSHCOP00000002563.1"/>
    </source>
</evidence>
<feature type="domain" description="SKICH" evidence="3">
    <location>
        <begin position="11"/>
        <end position="114"/>
    </location>
</feature>
<name>A0A3Q2XED3_HIPCM</name>
<protein>
    <recommendedName>
        <fullName evidence="3">SKICH domain-containing protein</fullName>
    </recommendedName>
</protein>
<dbReference type="STRING" id="109280.ENSHCOP00000002563"/>
<feature type="coiled-coil region" evidence="2">
    <location>
        <begin position="134"/>
        <end position="182"/>
    </location>
</feature>
<dbReference type="InterPro" id="IPR051002">
    <property type="entry name" value="UBA_autophagy_assoc_protein"/>
</dbReference>
<evidence type="ECO:0000313" key="5">
    <source>
        <dbReference type="Proteomes" id="UP000264820"/>
    </source>
</evidence>
<evidence type="ECO:0000256" key="2">
    <source>
        <dbReference type="SAM" id="Coils"/>
    </source>
</evidence>
<dbReference type="PANTHER" id="PTHR31915:SF10">
    <property type="entry name" value="CALCIUM-BINDING AND COILED-COIL DOMAIN 2"/>
    <property type="match status" value="1"/>
</dbReference>
<dbReference type="Gene3D" id="2.60.40.2840">
    <property type="match status" value="1"/>
</dbReference>
<keyword evidence="5" id="KW-1185">Reference proteome</keyword>
<reference evidence="4" key="2">
    <citation type="submission" date="2025-09" db="UniProtKB">
        <authorList>
            <consortium name="Ensembl"/>
        </authorList>
    </citation>
    <scope>IDENTIFICATION</scope>
</reference>
<dbReference type="OMA" id="NDIECCY"/>
<dbReference type="AlphaFoldDB" id="A0A3Q2XED3"/>
<dbReference type="Proteomes" id="UP000264820">
    <property type="component" value="Unplaced"/>
</dbReference>
<dbReference type="GeneTree" id="ENSGT00950000183025"/>
<dbReference type="InterPro" id="IPR041611">
    <property type="entry name" value="SKICH"/>
</dbReference>
<reference evidence="4" key="1">
    <citation type="submission" date="2025-08" db="UniProtKB">
        <authorList>
            <consortium name="Ensembl"/>
        </authorList>
    </citation>
    <scope>IDENTIFICATION</scope>
</reference>
<evidence type="ECO:0000256" key="1">
    <source>
        <dbReference type="ARBA" id="ARBA00023054"/>
    </source>
</evidence>
<accession>A0A3Q2XED3</accession>
<keyword evidence="1 2" id="KW-0175">Coiled coil</keyword>
<sequence length="186" mass="21290">MHNSTSGFSQVVFRDIPHSYPPATSVSCCYTLAAHFQPSPRDWVGIFKVGWSTIKDYHTFVWVESCGDSKQKKIQLITFLMTDYYLPKDELDFYQFCYVDSSGQVCGASTPFSFKAQDVNNEQSAANSSDDLLVITTQEQVEQSDREIASLKDEAHRIQRQNAELEKALREERREAAVMKVLTRRQ</sequence>
<organism evidence="4 5">
    <name type="scientific">Hippocampus comes</name>
    <name type="common">Tiger tail seahorse</name>
    <dbReference type="NCBI Taxonomy" id="109280"/>
    <lineage>
        <taxon>Eukaryota</taxon>
        <taxon>Metazoa</taxon>
        <taxon>Chordata</taxon>
        <taxon>Craniata</taxon>
        <taxon>Vertebrata</taxon>
        <taxon>Euteleostomi</taxon>
        <taxon>Actinopterygii</taxon>
        <taxon>Neopterygii</taxon>
        <taxon>Teleostei</taxon>
        <taxon>Neoteleostei</taxon>
        <taxon>Acanthomorphata</taxon>
        <taxon>Syngnathiaria</taxon>
        <taxon>Syngnathiformes</taxon>
        <taxon>Syngnathoidei</taxon>
        <taxon>Syngnathidae</taxon>
        <taxon>Hippocampus</taxon>
    </lineage>
</organism>
<proteinExistence type="predicted"/>
<dbReference type="Ensembl" id="ENSHCOT00000010210.1">
    <property type="protein sequence ID" value="ENSHCOP00000002563.1"/>
    <property type="gene ID" value="ENSHCOG00000003750.1"/>
</dbReference>
<dbReference type="Pfam" id="PF17751">
    <property type="entry name" value="SKICH"/>
    <property type="match status" value="1"/>
</dbReference>